<dbReference type="KEGG" id="gtt:GUITHDRAFT_121642"/>
<evidence type="ECO:0000256" key="1">
    <source>
        <dbReference type="SAM" id="MobiDB-lite"/>
    </source>
</evidence>
<dbReference type="EMBL" id="JH993206">
    <property type="protein sequence ID" value="EKX32182.1"/>
    <property type="molecule type" value="Genomic_DNA"/>
</dbReference>
<dbReference type="HOGENOM" id="CLU_2031130_0_0_1"/>
<organism evidence="2">
    <name type="scientific">Guillardia theta (strain CCMP2712)</name>
    <name type="common">Cryptophyte</name>
    <dbReference type="NCBI Taxonomy" id="905079"/>
    <lineage>
        <taxon>Eukaryota</taxon>
        <taxon>Cryptophyceae</taxon>
        <taxon>Pyrenomonadales</taxon>
        <taxon>Geminigeraceae</taxon>
        <taxon>Guillardia</taxon>
    </lineage>
</organism>
<evidence type="ECO:0000313" key="3">
    <source>
        <dbReference type="EnsemblProtists" id="EKX32182"/>
    </source>
</evidence>
<accession>L1I7W2</accession>
<sequence>MCEMEIAGINTFLNTMLEITMELIWIEQDSNKIDEIEIIQLKILKLNKKMKKLQTLRQQRNELEASSKELEGELQTLRQAQAHTQQERNELEASSKELEEELQTLRQSSTHAAGAQRAGSKL</sequence>
<reference evidence="4" key="2">
    <citation type="submission" date="2012-11" db="EMBL/GenBank/DDBJ databases">
        <authorList>
            <person name="Kuo A."/>
            <person name="Curtis B.A."/>
            <person name="Tanifuji G."/>
            <person name="Burki F."/>
            <person name="Gruber A."/>
            <person name="Irimia M."/>
            <person name="Maruyama S."/>
            <person name="Arias M.C."/>
            <person name="Ball S.G."/>
            <person name="Gile G.H."/>
            <person name="Hirakawa Y."/>
            <person name="Hopkins J.F."/>
            <person name="Rensing S.A."/>
            <person name="Schmutz J."/>
            <person name="Symeonidi A."/>
            <person name="Elias M."/>
            <person name="Eveleigh R.J."/>
            <person name="Herman E.K."/>
            <person name="Klute M.J."/>
            <person name="Nakayama T."/>
            <person name="Obornik M."/>
            <person name="Reyes-Prieto A."/>
            <person name="Armbrust E.V."/>
            <person name="Aves S.J."/>
            <person name="Beiko R.G."/>
            <person name="Coutinho P."/>
            <person name="Dacks J.B."/>
            <person name="Durnford D.G."/>
            <person name="Fast N.M."/>
            <person name="Green B.R."/>
            <person name="Grisdale C."/>
            <person name="Hempe F."/>
            <person name="Henrissat B."/>
            <person name="Hoppner M.P."/>
            <person name="Ishida K.-I."/>
            <person name="Kim E."/>
            <person name="Koreny L."/>
            <person name="Kroth P.G."/>
            <person name="Liu Y."/>
            <person name="Malik S.-B."/>
            <person name="Maier U.G."/>
            <person name="McRose D."/>
            <person name="Mock T."/>
            <person name="Neilson J.A."/>
            <person name="Onodera N.T."/>
            <person name="Poole A.M."/>
            <person name="Pritham E.J."/>
            <person name="Richards T.A."/>
            <person name="Rocap G."/>
            <person name="Roy S.W."/>
            <person name="Sarai C."/>
            <person name="Schaack S."/>
            <person name="Shirato S."/>
            <person name="Slamovits C.H."/>
            <person name="Spencer D.F."/>
            <person name="Suzuki S."/>
            <person name="Worden A.Z."/>
            <person name="Zauner S."/>
            <person name="Barry K."/>
            <person name="Bell C."/>
            <person name="Bharti A.K."/>
            <person name="Crow J.A."/>
            <person name="Grimwood J."/>
            <person name="Kramer R."/>
            <person name="Lindquist E."/>
            <person name="Lucas S."/>
            <person name="Salamov A."/>
            <person name="McFadden G.I."/>
            <person name="Lane C.E."/>
            <person name="Keeling P.J."/>
            <person name="Gray M.W."/>
            <person name="Grigoriev I.V."/>
            <person name="Archibald J.M."/>
        </authorList>
    </citation>
    <scope>NUCLEOTIDE SEQUENCE</scope>
    <source>
        <strain evidence="4">CCMP2712</strain>
    </source>
</reference>
<gene>
    <name evidence="2" type="ORF">GUITHDRAFT_121642</name>
</gene>
<proteinExistence type="predicted"/>
<name>L1I7W2_GUITC</name>
<dbReference type="Proteomes" id="UP000011087">
    <property type="component" value="Unassembled WGS sequence"/>
</dbReference>
<reference evidence="3" key="3">
    <citation type="submission" date="2015-06" db="UniProtKB">
        <authorList>
            <consortium name="EnsemblProtists"/>
        </authorList>
    </citation>
    <scope>IDENTIFICATION</scope>
</reference>
<reference evidence="2 4" key="1">
    <citation type="journal article" date="2012" name="Nature">
        <title>Algal genomes reveal evolutionary mosaicism and the fate of nucleomorphs.</title>
        <authorList>
            <consortium name="DOE Joint Genome Institute"/>
            <person name="Curtis B.A."/>
            <person name="Tanifuji G."/>
            <person name="Burki F."/>
            <person name="Gruber A."/>
            <person name="Irimia M."/>
            <person name="Maruyama S."/>
            <person name="Arias M.C."/>
            <person name="Ball S.G."/>
            <person name="Gile G.H."/>
            <person name="Hirakawa Y."/>
            <person name="Hopkins J.F."/>
            <person name="Kuo A."/>
            <person name="Rensing S.A."/>
            <person name="Schmutz J."/>
            <person name="Symeonidi A."/>
            <person name="Elias M."/>
            <person name="Eveleigh R.J."/>
            <person name="Herman E.K."/>
            <person name="Klute M.J."/>
            <person name="Nakayama T."/>
            <person name="Obornik M."/>
            <person name="Reyes-Prieto A."/>
            <person name="Armbrust E.V."/>
            <person name="Aves S.J."/>
            <person name="Beiko R.G."/>
            <person name="Coutinho P."/>
            <person name="Dacks J.B."/>
            <person name="Durnford D.G."/>
            <person name="Fast N.M."/>
            <person name="Green B.R."/>
            <person name="Grisdale C.J."/>
            <person name="Hempel F."/>
            <person name="Henrissat B."/>
            <person name="Hoppner M.P."/>
            <person name="Ishida K."/>
            <person name="Kim E."/>
            <person name="Koreny L."/>
            <person name="Kroth P.G."/>
            <person name="Liu Y."/>
            <person name="Malik S.B."/>
            <person name="Maier U.G."/>
            <person name="McRose D."/>
            <person name="Mock T."/>
            <person name="Neilson J.A."/>
            <person name="Onodera N.T."/>
            <person name="Poole A.M."/>
            <person name="Pritham E.J."/>
            <person name="Richards T.A."/>
            <person name="Rocap G."/>
            <person name="Roy S.W."/>
            <person name="Sarai C."/>
            <person name="Schaack S."/>
            <person name="Shirato S."/>
            <person name="Slamovits C.H."/>
            <person name="Spencer D.F."/>
            <person name="Suzuki S."/>
            <person name="Worden A.Z."/>
            <person name="Zauner S."/>
            <person name="Barry K."/>
            <person name="Bell C."/>
            <person name="Bharti A.K."/>
            <person name="Crow J.A."/>
            <person name="Grimwood J."/>
            <person name="Kramer R."/>
            <person name="Lindquist E."/>
            <person name="Lucas S."/>
            <person name="Salamov A."/>
            <person name="McFadden G.I."/>
            <person name="Lane C.E."/>
            <person name="Keeling P.J."/>
            <person name="Gray M.W."/>
            <person name="Grigoriev I.V."/>
            <person name="Archibald J.M."/>
        </authorList>
    </citation>
    <scope>NUCLEOTIDE SEQUENCE</scope>
    <source>
        <strain evidence="2 4">CCMP2712</strain>
    </source>
</reference>
<dbReference type="AlphaFoldDB" id="L1I7W2"/>
<protein>
    <submittedName>
        <fullName evidence="2 3">Uncharacterized protein</fullName>
    </submittedName>
</protein>
<evidence type="ECO:0000313" key="2">
    <source>
        <dbReference type="EMBL" id="EKX32182.1"/>
    </source>
</evidence>
<evidence type="ECO:0000313" key="4">
    <source>
        <dbReference type="Proteomes" id="UP000011087"/>
    </source>
</evidence>
<feature type="region of interest" description="Disordered" evidence="1">
    <location>
        <begin position="81"/>
        <end position="122"/>
    </location>
</feature>
<keyword evidence="4" id="KW-1185">Reference proteome</keyword>
<feature type="compositionally biased region" description="Basic and acidic residues" evidence="1">
    <location>
        <begin position="85"/>
        <end position="97"/>
    </location>
</feature>
<dbReference type="PaxDb" id="55529-EKX32182"/>
<dbReference type="GeneID" id="17288918"/>
<dbReference type="EnsemblProtists" id="EKX32182">
    <property type="protein sequence ID" value="EKX32182"/>
    <property type="gene ID" value="GUITHDRAFT_121642"/>
</dbReference>
<dbReference type="RefSeq" id="XP_005819162.1">
    <property type="nucleotide sequence ID" value="XM_005819105.1"/>
</dbReference>